<sequence>MRALKTKPREGAIFAGDIIAAYKEAFGMSWWQLLISTLNGTFKMADPYYQEADEDIILEVLKTDHTERVKYVLHDNDCDDRTFRLMGVYHIDDRTVAYPIFITWVEYYRDGKRYGHAVLTYLYKGKVRYIEPQNDNVLPIPDDWSLTLLCG</sequence>
<proteinExistence type="predicted"/>
<comment type="caution">
    <text evidence="1">The sequence shown here is derived from an EMBL/GenBank/DDBJ whole genome shotgun (WGS) entry which is preliminary data.</text>
</comment>
<dbReference type="EMBL" id="BARS01044073">
    <property type="protein sequence ID" value="GAG32204.1"/>
    <property type="molecule type" value="Genomic_DNA"/>
</dbReference>
<evidence type="ECO:0000313" key="1">
    <source>
        <dbReference type="EMBL" id="GAG32204.1"/>
    </source>
</evidence>
<reference evidence="1" key="1">
    <citation type="journal article" date="2014" name="Front. Microbiol.">
        <title>High frequency of phylogenetically diverse reductive dehalogenase-homologous genes in deep subseafloor sedimentary metagenomes.</title>
        <authorList>
            <person name="Kawai M."/>
            <person name="Futagami T."/>
            <person name="Toyoda A."/>
            <person name="Takaki Y."/>
            <person name="Nishi S."/>
            <person name="Hori S."/>
            <person name="Arai W."/>
            <person name="Tsubouchi T."/>
            <person name="Morono Y."/>
            <person name="Uchiyama I."/>
            <person name="Ito T."/>
            <person name="Fujiyama A."/>
            <person name="Inagaki F."/>
            <person name="Takami H."/>
        </authorList>
    </citation>
    <scope>NUCLEOTIDE SEQUENCE</scope>
    <source>
        <strain evidence="1">Expedition CK06-06</strain>
    </source>
</reference>
<accession>X0WMJ9</accession>
<dbReference type="Gene3D" id="3.30.460.70">
    <property type="match status" value="1"/>
</dbReference>
<dbReference type="AlphaFoldDB" id="X0WMJ9"/>
<organism evidence="1">
    <name type="scientific">marine sediment metagenome</name>
    <dbReference type="NCBI Taxonomy" id="412755"/>
    <lineage>
        <taxon>unclassified sequences</taxon>
        <taxon>metagenomes</taxon>
        <taxon>ecological metagenomes</taxon>
    </lineage>
</organism>
<protein>
    <submittedName>
        <fullName evidence="1">Uncharacterized protein</fullName>
    </submittedName>
</protein>
<name>X0WMJ9_9ZZZZ</name>
<gene>
    <name evidence="1" type="ORF">S01H1_66637</name>
</gene>